<dbReference type="FunCoup" id="G0MGV9">
    <property type="interactions" value="1598"/>
</dbReference>
<sequence length="187" mass="21691">MDEDGTEQTAPFMSLRQIKACGHLLLGTLQLRCEQHGSNDDPRMESIAARVFIKKRLKELPETHDRNSKEFVLRALYEIIDMNHAVIFNKIGQVSGELAYLARIHGDPEFDTVETQFIWTSDYLFKSGQLEEDWRGDFVVPDTPEFEMPVVEDLGEEVQANFIQESEQELRRQLENYLALEGRKENE</sequence>
<dbReference type="OrthoDB" id="5774935at2759"/>
<dbReference type="HOGENOM" id="CLU_1397472_0_0_1"/>
<protein>
    <submittedName>
        <fullName evidence="1">Uncharacterized protein</fullName>
    </submittedName>
</protein>
<name>G0MGV9_CAEBE</name>
<gene>
    <name evidence="1" type="ORF">CAEBREN_17857</name>
</gene>
<evidence type="ECO:0000313" key="2">
    <source>
        <dbReference type="Proteomes" id="UP000008068"/>
    </source>
</evidence>
<keyword evidence="2" id="KW-1185">Reference proteome</keyword>
<proteinExistence type="predicted"/>
<reference evidence="2" key="1">
    <citation type="submission" date="2011-07" db="EMBL/GenBank/DDBJ databases">
        <authorList>
            <consortium name="Caenorhabditis brenneri Sequencing and Analysis Consortium"/>
            <person name="Wilson R.K."/>
        </authorList>
    </citation>
    <scope>NUCLEOTIDE SEQUENCE [LARGE SCALE GENOMIC DNA]</scope>
    <source>
        <strain evidence="2">PB2801</strain>
    </source>
</reference>
<dbReference type="Proteomes" id="UP000008068">
    <property type="component" value="Unassembled WGS sequence"/>
</dbReference>
<dbReference type="EMBL" id="GL379794">
    <property type="protein sequence ID" value="EGT57900.1"/>
    <property type="molecule type" value="Genomic_DNA"/>
</dbReference>
<evidence type="ECO:0000313" key="1">
    <source>
        <dbReference type="EMBL" id="EGT57900.1"/>
    </source>
</evidence>
<dbReference type="eggNOG" id="ENOG502TH89">
    <property type="taxonomic scope" value="Eukaryota"/>
</dbReference>
<accession>G0MGV9</accession>
<dbReference type="OMA" id="RQIKACG"/>
<organism evidence="2">
    <name type="scientific">Caenorhabditis brenneri</name>
    <name type="common">Nematode worm</name>
    <dbReference type="NCBI Taxonomy" id="135651"/>
    <lineage>
        <taxon>Eukaryota</taxon>
        <taxon>Metazoa</taxon>
        <taxon>Ecdysozoa</taxon>
        <taxon>Nematoda</taxon>
        <taxon>Chromadorea</taxon>
        <taxon>Rhabditida</taxon>
        <taxon>Rhabditina</taxon>
        <taxon>Rhabditomorpha</taxon>
        <taxon>Rhabditoidea</taxon>
        <taxon>Rhabditidae</taxon>
        <taxon>Peloderinae</taxon>
        <taxon>Caenorhabditis</taxon>
    </lineage>
</organism>
<dbReference type="InParanoid" id="G0MGV9"/>
<dbReference type="AlphaFoldDB" id="G0MGV9"/>